<evidence type="ECO:0000313" key="1">
    <source>
        <dbReference type="EMBL" id="KAK8890445.1"/>
    </source>
</evidence>
<name>A0ABR2KH32_9EUKA</name>
<dbReference type="SUPFAM" id="SSF48371">
    <property type="entry name" value="ARM repeat"/>
    <property type="match status" value="1"/>
</dbReference>
<protein>
    <recommendedName>
        <fullName evidence="3">Importin N-terminal domain-containing protein</fullName>
    </recommendedName>
</protein>
<dbReference type="EMBL" id="JAPFFF010000005">
    <property type="protein sequence ID" value="KAK8890445.1"/>
    <property type="molecule type" value="Genomic_DNA"/>
</dbReference>
<organism evidence="1 2">
    <name type="scientific">Tritrichomonas musculus</name>
    <dbReference type="NCBI Taxonomy" id="1915356"/>
    <lineage>
        <taxon>Eukaryota</taxon>
        <taxon>Metamonada</taxon>
        <taxon>Parabasalia</taxon>
        <taxon>Tritrichomonadida</taxon>
        <taxon>Tritrichomonadidae</taxon>
        <taxon>Tritrichomonas</taxon>
    </lineage>
</organism>
<accession>A0ABR2KH32</accession>
<dbReference type="InterPro" id="IPR016024">
    <property type="entry name" value="ARM-type_fold"/>
</dbReference>
<comment type="caution">
    <text evidence="1">The sequence shown here is derived from an EMBL/GenBank/DDBJ whole genome shotgun (WGS) entry which is preliminary data.</text>
</comment>
<proteinExistence type="predicted"/>
<gene>
    <name evidence="1" type="ORF">M9Y10_035221</name>
</gene>
<reference evidence="1 2" key="1">
    <citation type="submission" date="2024-04" db="EMBL/GenBank/DDBJ databases">
        <title>Tritrichomonas musculus Genome.</title>
        <authorList>
            <person name="Alves-Ferreira E."/>
            <person name="Grigg M."/>
            <person name="Lorenzi H."/>
            <person name="Galac M."/>
        </authorList>
    </citation>
    <scope>NUCLEOTIDE SEQUENCE [LARGE SCALE GENOMIC DNA]</scope>
    <source>
        <strain evidence="1 2">EAF2021</strain>
    </source>
</reference>
<dbReference type="Gene3D" id="1.25.10.10">
    <property type="entry name" value="Leucine-rich Repeat Variant"/>
    <property type="match status" value="1"/>
</dbReference>
<dbReference type="InterPro" id="IPR011989">
    <property type="entry name" value="ARM-like"/>
</dbReference>
<sequence>MLSENASFLCNLFSKLLETDNSIRESAENQINHLIQYNRIEFIQNCSAIIMDDDIAKNIVFFAIQNITLALTPYNVSINNIREYWMNTDPVIRSYIKTAVFRGLMFQEENISNMTSKAICVLALIEREEFFPVIEKIIMVSGDDEQSNNTGFQSERFSLSALYVLKEILSPPYYFNHINDIPNLKQLIQNMNAQIFDYFAKKAPFKSDKYKEMVASVLNSLILCASPLYQNNEVIQALLPIINNFFLSNPTDNLYETLFQILFNLTTINYSKKKFDFISIYNITTNQIANQANPSYLSIAIYFWTCISKFEINLLQKVIKYKRLLEARNLKCFNEEPPEVDLPIPQAVNNFTKLAATELSEKLLSILTFIDQNNLSSESKDAPREPHMFSTVCLSKFFKLNHRIIFESVRNFWMTTISTYHPPENNSKYNLLYDEKVPWSVKHALLLSISIICTDMDNYKFFNARYFSSNNDDKLLSKMDYDQIIVCDIINFLTDEITPGFRIFYDFLLQSILSPIPRIIDTALYTIKMCVQYYDIGINVDDPQSSPFTFLMTSFKKMMAQTKYDETIFERILHILSIYIMKFSKEKKFSLIMNFQDDILSLIAFGLTPPLNSYDIYILTNKILKILIIYTPPQEENLVLKIFDITMNSLIDLMKYNSDETIVKQQRTLNIINVILKLEYIKITEEQLFNSARIIFQFMERKNSVFEDALRCLIAIIHKLGTSSNQLTDKILRFIPDALSSHNPSIITITTVAIVNIYKENSFDPDKNRYLPQNLIDSLPHTVEMIISLLNESSFNRDFIPNLLYELANLMNAACYHIPIIKADEIKGVYFKYVDLPLNLSNEYDVEFGNNLYESIFAGLSSLIKIYDCYDDKAQMMLKNKRNARDFMDAPIRHYLLFNEYSDESLTNYCEYLHTLHHFFGNVISSLINRKTNFKPLLFACASDKQKLQKKGTDIVLEIKRA</sequence>
<evidence type="ECO:0008006" key="3">
    <source>
        <dbReference type="Google" id="ProtNLM"/>
    </source>
</evidence>
<keyword evidence="2" id="KW-1185">Reference proteome</keyword>
<dbReference type="Proteomes" id="UP001470230">
    <property type="component" value="Unassembled WGS sequence"/>
</dbReference>
<evidence type="ECO:0000313" key="2">
    <source>
        <dbReference type="Proteomes" id="UP001470230"/>
    </source>
</evidence>